<keyword evidence="1" id="KW-0732">Signal</keyword>
<name>A0A9D4GNS4_DREPO</name>
<dbReference type="Proteomes" id="UP000828390">
    <property type="component" value="Unassembled WGS sequence"/>
</dbReference>
<gene>
    <name evidence="2" type="ORF">DPMN_118810</name>
</gene>
<evidence type="ECO:0000313" key="2">
    <source>
        <dbReference type="EMBL" id="KAH3817277.1"/>
    </source>
</evidence>
<evidence type="ECO:0000256" key="1">
    <source>
        <dbReference type="SAM" id="SignalP"/>
    </source>
</evidence>
<reference evidence="2" key="2">
    <citation type="submission" date="2020-11" db="EMBL/GenBank/DDBJ databases">
        <authorList>
            <person name="McCartney M.A."/>
            <person name="Auch B."/>
            <person name="Kono T."/>
            <person name="Mallez S."/>
            <person name="Becker A."/>
            <person name="Gohl D.M."/>
            <person name="Silverstein K.A.T."/>
            <person name="Koren S."/>
            <person name="Bechman K.B."/>
            <person name="Herman A."/>
            <person name="Abrahante J.E."/>
            <person name="Garbe J."/>
        </authorList>
    </citation>
    <scope>NUCLEOTIDE SEQUENCE</scope>
    <source>
        <strain evidence="2">Duluth1</strain>
        <tissue evidence="2">Whole animal</tissue>
    </source>
</reference>
<dbReference type="AlphaFoldDB" id="A0A9D4GNS4"/>
<feature type="signal peptide" evidence="1">
    <location>
        <begin position="1"/>
        <end position="18"/>
    </location>
</feature>
<keyword evidence="3" id="KW-1185">Reference proteome</keyword>
<protein>
    <submittedName>
        <fullName evidence="2">Uncharacterized protein</fullName>
    </submittedName>
</protein>
<organism evidence="2 3">
    <name type="scientific">Dreissena polymorpha</name>
    <name type="common">Zebra mussel</name>
    <name type="synonym">Mytilus polymorpha</name>
    <dbReference type="NCBI Taxonomy" id="45954"/>
    <lineage>
        <taxon>Eukaryota</taxon>
        <taxon>Metazoa</taxon>
        <taxon>Spiralia</taxon>
        <taxon>Lophotrochozoa</taxon>
        <taxon>Mollusca</taxon>
        <taxon>Bivalvia</taxon>
        <taxon>Autobranchia</taxon>
        <taxon>Heteroconchia</taxon>
        <taxon>Euheterodonta</taxon>
        <taxon>Imparidentia</taxon>
        <taxon>Neoheterodontei</taxon>
        <taxon>Myida</taxon>
        <taxon>Dreissenoidea</taxon>
        <taxon>Dreissenidae</taxon>
        <taxon>Dreissena</taxon>
    </lineage>
</organism>
<sequence length="146" mass="16326">MFVLSLTLLATLSDGSRQFDVLDKKINAVKDMMELEIEVIKEMIKQDLAMVTKNLSMSGVSEVHAKHVNINTLQVANNKDEDPKKHIQAAEEVYKVIQRGFISEKMSLRKSIAAIDQSVAHVHGRLNIFSGELTSLQTNFINSLTT</sequence>
<accession>A0A9D4GNS4</accession>
<comment type="caution">
    <text evidence="2">The sequence shown here is derived from an EMBL/GenBank/DDBJ whole genome shotgun (WGS) entry which is preliminary data.</text>
</comment>
<dbReference type="EMBL" id="JAIWYP010000005">
    <property type="protein sequence ID" value="KAH3817277.1"/>
    <property type="molecule type" value="Genomic_DNA"/>
</dbReference>
<proteinExistence type="predicted"/>
<reference evidence="2" key="1">
    <citation type="journal article" date="2019" name="bioRxiv">
        <title>The Genome of the Zebra Mussel, Dreissena polymorpha: A Resource for Invasive Species Research.</title>
        <authorList>
            <person name="McCartney M.A."/>
            <person name="Auch B."/>
            <person name="Kono T."/>
            <person name="Mallez S."/>
            <person name="Zhang Y."/>
            <person name="Obille A."/>
            <person name="Becker A."/>
            <person name="Abrahante J.E."/>
            <person name="Garbe J."/>
            <person name="Badalamenti J.P."/>
            <person name="Herman A."/>
            <person name="Mangelson H."/>
            <person name="Liachko I."/>
            <person name="Sullivan S."/>
            <person name="Sone E.D."/>
            <person name="Koren S."/>
            <person name="Silverstein K.A.T."/>
            <person name="Beckman K.B."/>
            <person name="Gohl D.M."/>
        </authorList>
    </citation>
    <scope>NUCLEOTIDE SEQUENCE</scope>
    <source>
        <strain evidence="2">Duluth1</strain>
        <tissue evidence="2">Whole animal</tissue>
    </source>
</reference>
<feature type="chain" id="PRO_5039482695" evidence="1">
    <location>
        <begin position="19"/>
        <end position="146"/>
    </location>
</feature>
<evidence type="ECO:0000313" key="3">
    <source>
        <dbReference type="Proteomes" id="UP000828390"/>
    </source>
</evidence>